<feature type="region of interest" description="Disordered" evidence="2">
    <location>
        <begin position="282"/>
        <end position="311"/>
    </location>
</feature>
<dbReference type="PRINTS" id="PR00412">
    <property type="entry name" value="EPOXHYDRLASE"/>
</dbReference>
<comment type="caution">
    <text evidence="4">The sequence shown here is derived from an EMBL/GenBank/DDBJ whole genome shotgun (WGS) entry which is preliminary data.</text>
</comment>
<dbReference type="PANTHER" id="PTHR43433">
    <property type="entry name" value="HYDROLASE, ALPHA/BETA FOLD FAMILY PROTEIN"/>
    <property type="match status" value="1"/>
</dbReference>
<keyword evidence="1" id="KW-0575">Peroxidase</keyword>
<evidence type="ECO:0000313" key="4">
    <source>
        <dbReference type="EMBL" id="GAA2173688.1"/>
    </source>
</evidence>
<dbReference type="Proteomes" id="UP001500974">
    <property type="component" value="Unassembled WGS sequence"/>
</dbReference>
<evidence type="ECO:0000259" key="3">
    <source>
        <dbReference type="Pfam" id="PF00561"/>
    </source>
</evidence>
<name>A0ABN3ARY8_9MICC</name>
<dbReference type="PRINTS" id="PR00111">
    <property type="entry name" value="ABHYDROLASE"/>
</dbReference>
<dbReference type="Gene3D" id="3.40.50.1820">
    <property type="entry name" value="alpha/beta hydrolase"/>
    <property type="match status" value="1"/>
</dbReference>
<dbReference type="PANTHER" id="PTHR43433:SF4">
    <property type="entry name" value="NON-HEME CHLOROPEROXIDASE-RELATED"/>
    <property type="match status" value="1"/>
</dbReference>
<dbReference type="EMBL" id="BAAAON010000001">
    <property type="protein sequence ID" value="GAA2173688.1"/>
    <property type="molecule type" value="Genomic_DNA"/>
</dbReference>
<reference evidence="4 5" key="1">
    <citation type="journal article" date="2019" name="Int. J. Syst. Evol. Microbiol.">
        <title>The Global Catalogue of Microorganisms (GCM) 10K type strain sequencing project: providing services to taxonomists for standard genome sequencing and annotation.</title>
        <authorList>
            <consortium name="The Broad Institute Genomics Platform"/>
            <consortium name="The Broad Institute Genome Sequencing Center for Infectious Disease"/>
            <person name="Wu L."/>
            <person name="Ma J."/>
        </authorList>
    </citation>
    <scope>NUCLEOTIDE SEQUENCE [LARGE SCALE GENOMIC DNA]</scope>
    <source>
        <strain evidence="4 5">JCM 14917</strain>
    </source>
</reference>
<dbReference type="InterPro" id="IPR000073">
    <property type="entry name" value="AB_hydrolase_1"/>
</dbReference>
<feature type="domain" description="AB hydrolase-1" evidence="3">
    <location>
        <begin position="26"/>
        <end position="267"/>
    </location>
</feature>
<keyword evidence="5" id="KW-1185">Reference proteome</keyword>
<sequence>MGFITVGEENSTPIELYYEDHGTGQPVLLIHGYPLNGHSWERQTRELLANGYRVITYDRRGFGRSSKAGSGYDYDTFAADLNTILETLDLRDVTLVGFSMGTGELARYVARYGHERLEKLAFLASLEPFLLAREDNPEGLPREVFDGIEARAKGDRYAWYSSFFADFYNLDETLGSRISQEAVDGSWNVAISSAPVAAHAVVSSWIEDFRADVDAIRASGKPALILHGTADGILPIDATARRFRPLLPDAQYIEIEGAPHGLLWTHAAEVNRALLTFLKTEQETAGSATGQERKNPRGSRQASPALARSLG</sequence>
<dbReference type="InterPro" id="IPR000639">
    <property type="entry name" value="Epox_hydrolase-like"/>
</dbReference>
<proteinExistence type="predicted"/>
<evidence type="ECO:0000256" key="1">
    <source>
        <dbReference type="ARBA" id="ARBA00022559"/>
    </source>
</evidence>
<evidence type="ECO:0000313" key="5">
    <source>
        <dbReference type="Proteomes" id="UP001500974"/>
    </source>
</evidence>
<gene>
    <name evidence="4" type="ORF">GCM10009784_09040</name>
</gene>
<dbReference type="RefSeq" id="WP_346027648.1">
    <property type="nucleotide sequence ID" value="NZ_BAAAON010000001.1"/>
</dbReference>
<protein>
    <submittedName>
        <fullName evidence="4">Bromoperoxidase</fullName>
    </submittedName>
</protein>
<organism evidence="4 5">
    <name type="scientific">Arthrobacter parietis</name>
    <dbReference type="NCBI Taxonomy" id="271434"/>
    <lineage>
        <taxon>Bacteria</taxon>
        <taxon>Bacillati</taxon>
        <taxon>Actinomycetota</taxon>
        <taxon>Actinomycetes</taxon>
        <taxon>Micrococcales</taxon>
        <taxon>Micrococcaceae</taxon>
        <taxon>Arthrobacter</taxon>
    </lineage>
</organism>
<dbReference type="SUPFAM" id="SSF53474">
    <property type="entry name" value="alpha/beta-Hydrolases"/>
    <property type="match status" value="1"/>
</dbReference>
<dbReference type="InterPro" id="IPR029058">
    <property type="entry name" value="AB_hydrolase_fold"/>
</dbReference>
<dbReference type="Pfam" id="PF00561">
    <property type="entry name" value="Abhydrolase_1"/>
    <property type="match status" value="1"/>
</dbReference>
<keyword evidence="1" id="KW-0560">Oxidoreductase</keyword>
<accession>A0ABN3ARY8</accession>
<evidence type="ECO:0000256" key="2">
    <source>
        <dbReference type="SAM" id="MobiDB-lite"/>
    </source>
</evidence>
<dbReference type="InterPro" id="IPR050471">
    <property type="entry name" value="AB_hydrolase"/>
</dbReference>